<dbReference type="Gene3D" id="3.30.200.20">
    <property type="entry name" value="Phosphorylase Kinase, domain 1"/>
    <property type="match status" value="1"/>
</dbReference>
<name>E4X2A9_OIKDI</name>
<organism evidence="1">
    <name type="scientific">Oikopleura dioica</name>
    <name type="common">Tunicate</name>
    <dbReference type="NCBI Taxonomy" id="34765"/>
    <lineage>
        <taxon>Eukaryota</taxon>
        <taxon>Metazoa</taxon>
        <taxon>Chordata</taxon>
        <taxon>Tunicata</taxon>
        <taxon>Appendicularia</taxon>
        <taxon>Copelata</taxon>
        <taxon>Oikopleuridae</taxon>
        <taxon>Oikopleura</taxon>
    </lineage>
</organism>
<sequence length="41" mass="4886">MSIEKELSEKAFQLCSKFLCGEWKDRNNFKVEKLNEQALHL</sequence>
<evidence type="ECO:0000313" key="2">
    <source>
        <dbReference type="Proteomes" id="UP000001307"/>
    </source>
</evidence>
<dbReference type="AlphaFoldDB" id="E4X2A9"/>
<proteinExistence type="predicted"/>
<dbReference type="Proteomes" id="UP000001307">
    <property type="component" value="Unassembled WGS sequence"/>
</dbReference>
<keyword evidence="2" id="KW-1185">Reference proteome</keyword>
<reference evidence="1" key="1">
    <citation type="journal article" date="2010" name="Science">
        <title>Plasticity of animal genome architecture unmasked by rapid evolution of a pelagic tunicate.</title>
        <authorList>
            <person name="Denoeud F."/>
            <person name="Henriet S."/>
            <person name="Mungpakdee S."/>
            <person name="Aury J.M."/>
            <person name="Da Silva C."/>
            <person name="Brinkmann H."/>
            <person name="Mikhaleva J."/>
            <person name="Olsen L.C."/>
            <person name="Jubin C."/>
            <person name="Canestro C."/>
            <person name="Bouquet J.M."/>
            <person name="Danks G."/>
            <person name="Poulain J."/>
            <person name="Campsteijn C."/>
            <person name="Adamski M."/>
            <person name="Cross I."/>
            <person name="Yadetie F."/>
            <person name="Muffato M."/>
            <person name="Louis A."/>
            <person name="Butcher S."/>
            <person name="Tsagkogeorga G."/>
            <person name="Konrad A."/>
            <person name="Singh S."/>
            <person name="Jensen M.F."/>
            <person name="Cong E.H."/>
            <person name="Eikeseth-Otteraa H."/>
            <person name="Noel B."/>
            <person name="Anthouard V."/>
            <person name="Porcel B.M."/>
            <person name="Kachouri-Lafond R."/>
            <person name="Nishino A."/>
            <person name="Ugolini M."/>
            <person name="Chourrout P."/>
            <person name="Nishida H."/>
            <person name="Aasland R."/>
            <person name="Huzurbazar S."/>
            <person name="Westhof E."/>
            <person name="Delsuc F."/>
            <person name="Lehrach H."/>
            <person name="Reinhardt R."/>
            <person name="Weissenbach J."/>
            <person name="Roy S.W."/>
            <person name="Artiguenave F."/>
            <person name="Postlethwait J.H."/>
            <person name="Manak J.R."/>
            <person name="Thompson E.M."/>
            <person name="Jaillon O."/>
            <person name="Du Pasquier L."/>
            <person name="Boudinot P."/>
            <person name="Liberles D.A."/>
            <person name="Volff J.N."/>
            <person name="Philippe H."/>
            <person name="Lenhard B."/>
            <person name="Roest Crollius H."/>
            <person name="Wincker P."/>
            <person name="Chourrout D."/>
        </authorList>
    </citation>
    <scope>NUCLEOTIDE SEQUENCE [LARGE SCALE GENOMIC DNA]</scope>
</reference>
<accession>E4X2A9</accession>
<dbReference type="InParanoid" id="E4X2A9"/>
<evidence type="ECO:0000313" key="1">
    <source>
        <dbReference type="EMBL" id="CBY07418.1"/>
    </source>
</evidence>
<protein>
    <submittedName>
        <fullName evidence="1">Uncharacterized protein</fullName>
    </submittedName>
</protein>
<dbReference type="EMBL" id="FN653022">
    <property type="protein sequence ID" value="CBY07418.1"/>
    <property type="molecule type" value="Genomic_DNA"/>
</dbReference>
<gene>
    <name evidence="1" type="ORF">GSOID_T00017097001</name>
</gene>